<evidence type="ECO:0000259" key="5">
    <source>
        <dbReference type="PROSITE" id="PS50215"/>
    </source>
</evidence>
<proteinExistence type="predicted"/>
<dbReference type="PROSITE" id="PS01180">
    <property type="entry name" value="CUB"/>
    <property type="match status" value="1"/>
</dbReference>
<dbReference type="InterPro" id="IPR024079">
    <property type="entry name" value="MetalloPept_cat_dom_sf"/>
</dbReference>
<evidence type="ECO:0000313" key="7">
    <source>
        <dbReference type="Proteomes" id="UP000317169"/>
    </source>
</evidence>
<dbReference type="AlphaFoldDB" id="A0A507ZT39"/>
<dbReference type="Gene3D" id="2.60.120.290">
    <property type="entry name" value="Spermadhesin, CUB domain"/>
    <property type="match status" value="1"/>
</dbReference>
<dbReference type="Proteomes" id="UP000317169">
    <property type="component" value="Unassembled WGS sequence"/>
</dbReference>
<dbReference type="InterPro" id="IPR026444">
    <property type="entry name" value="Secre_tail"/>
</dbReference>
<protein>
    <submittedName>
        <fullName evidence="6">T9SS type A sorting domain-containing protein</fullName>
    </submittedName>
</protein>
<evidence type="ECO:0000313" key="6">
    <source>
        <dbReference type="EMBL" id="TQD39414.1"/>
    </source>
</evidence>
<dbReference type="SUPFAM" id="SSF55486">
    <property type="entry name" value="Metalloproteases ('zincins'), catalytic domain"/>
    <property type="match status" value="1"/>
</dbReference>
<evidence type="ECO:0000256" key="2">
    <source>
        <dbReference type="ARBA" id="ARBA00023157"/>
    </source>
</evidence>
<feature type="domain" description="Peptidase M12B" evidence="5">
    <location>
        <begin position="214"/>
        <end position="379"/>
    </location>
</feature>
<evidence type="ECO:0000256" key="1">
    <source>
        <dbReference type="ARBA" id="ARBA00022729"/>
    </source>
</evidence>
<reference evidence="6 7" key="1">
    <citation type="submission" date="2019-06" db="EMBL/GenBank/DDBJ databases">
        <title>Flavibacter putida gen. nov., sp. nov., a novel marine bacterium of the family Flavobacteriaceae isolated from coastal seawater.</title>
        <authorList>
            <person name="Feng X."/>
        </authorList>
    </citation>
    <scope>NUCLEOTIDE SEQUENCE [LARGE SCALE GENOMIC DNA]</scope>
    <source>
        <strain evidence="6 7">PLHSN227</strain>
    </source>
</reference>
<dbReference type="GO" id="GO:0004222">
    <property type="term" value="F:metalloendopeptidase activity"/>
    <property type="evidence" value="ECO:0007669"/>
    <property type="project" value="InterPro"/>
</dbReference>
<accession>A0A507ZT39</accession>
<dbReference type="PROSITE" id="PS50215">
    <property type="entry name" value="ADAM_MEPRO"/>
    <property type="match status" value="1"/>
</dbReference>
<feature type="domain" description="CUB" evidence="4">
    <location>
        <begin position="525"/>
        <end position="633"/>
    </location>
</feature>
<feature type="signal peptide" evidence="3">
    <location>
        <begin position="1"/>
        <end position="18"/>
    </location>
</feature>
<sequence>MKKLFPLFTFLLCFAAMAQHNKPIAQEILRLEQNKKAFKTFPVLEINSEVDASIYRNTATDANVLKLNKRALASLLYKKPQTITISVPYENNNVEVKLYKAEILTDDFAAKNQAEETINYAPGIYYRGIVANKTNTLVAFSFFEDNLYGIISTPRKGNLVVAKVKNSTDFLSYTEANLTGENPFNCGVDAMPENQDVTLENSLTAAKQSNNQDKCVRVYYEVAYAPYLNNNADEVATLNWLTAVHNNIATLYENDNVNTALSEVLIWTEDDPYDFNFSENLNFFSNYRTGFNGDLGHLVNSPSTTSVAYLNSLCGAYRYAYSGISQYYQNVPTYSWTIMAMTHEMGHALGSPHTHACAWNGDNTAIDGCGPQSGNDEGCDAPLPTNGGTIMSYCHLVGSVGINFNNGFGSQPATRIQNTINGKACLGTDCVNSCVASIENLEITNIGTTTAEFNIVDNISTNWEYRVRPFNSFVGNWINTSSNSVSIDQLAPNSYYVIEASNICSTGSFQGSSIQKVFLTDGDYCGNDIFVDTGGTNSIYGNNQEFSKTFYPDNPNEEVSLEFTALDLENGYDFLYVYDGEDTEAQLFTNGELTGNTLPETFIASNPAGAITVKFVSDPYVNGQGWEATISCGNLSTDAVNALRNLKAYPNPTTGRINIESPTSIKAIAVYDLLGRKVKSFQNLGESTSQNIDLSALSTGGYFLQVTAENGATKTLKVIKE</sequence>
<dbReference type="EMBL" id="VIAR01000004">
    <property type="protein sequence ID" value="TQD39414.1"/>
    <property type="molecule type" value="Genomic_DNA"/>
</dbReference>
<gene>
    <name evidence="6" type="ORF">FKR84_05830</name>
</gene>
<dbReference type="InterPro" id="IPR000859">
    <property type="entry name" value="CUB_dom"/>
</dbReference>
<dbReference type="GO" id="GO:0006509">
    <property type="term" value="P:membrane protein ectodomain proteolysis"/>
    <property type="evidence" value="ECO:0007669"/>
    <property type="project" value="TreeGrafter"/>
</dbReference>
<dbReference type="SMART" id="SM00042">
    <property type="entry name" value="CUB"/>
    <property type="match status" value="1"/>
</dbReference>
<dbReference type="PANTHER" id="PTHR11905">
    <property type="entry name" value="ADAM A DISINTEGRIN AND METALLOPROTEASE DOMAIN"/>
    <property type="match status" value="1"/>
</dbReference>
<dbReference type="Gene3D" id="3.40.390.10">
    <property type="entry name" value="Collagenase (Catalytic Domain)"/>
    <property type="match status" value="1"/>
</dbReference>
<dbReference type="InterPro" id="IPR035914">
    <property type="entry name" value="Sperma_CUB_dom_sf"/>
</dbReference>
<dbReference type="RefSeq" id="WP_141421361.1">
    <property type="nucleotide sequence ID" value="NZ_VIAR01000004.1"/>
</dbReference>
<dbReference type="Pfam" id="PF00431">
    <property type="entry name" value="CUB"/>
    <property type="match status" value="1"/>
</dbReference>
<dbReference type="Pfam" id="PF13688">
    <property type="entry name" value="Reprolysin_5"/>
    <property type="match status" value="1"/>
</dbReference>
<keyword evidence="7" id="KW-1185">Reference proteome</keyword>
<organism evidence="6 7">
    <name type="scientific">Haloflavibacter putidus</name>
    <dbReference type="NCBI Taxonomy" id="2576776"/>
    <lineage>
        <taxon>Bacteria</taxon>
        <taxon>Pseudomonadati</taxon>
        <taxon>Bacteroidota</taxon>
        <taxon>Flavobacteriia</taxon>
        <taxon>Flavobacteriales</taxon>
        <taxon>Flavobacteriaceae</taxon>
        <taxon>Haloflavibacter</taxon>
    </lineage>
</organism>
<comment type="caution">
    <text evidence="6">The sequence shown here is derived from an EMBL/GenBank/DDBJ whole genome shotgun (WGS) entry which is preliminary data.</text>
</comment>
<dbReference type="SUPFAM" id="SSF49854">
    <property type="entry name" value="Spermadhesin, CUB domain"/>
    <property type="match status" value="1"/>
</dbReference>
<evidence type="ECO:0000259" key="4">
    <source>
        <dbReference type="PROSITE" id="PS01180"/>
    </source>
</evidence>
<keyword evidence="2" id="KW-1015">Disulfide bond</keyword>
<dbReference type="NCBIfam" id="TIGR04183">
    <property type="entry name" value="Por_Secre_tail"/>
    <property type="match status" value="1"/>
</dbReference>
<feature type="chain" id="PRO_5021250920" evidence="3">
    <location>
        <begin position="19"/>
        <end position="721"/>
    </location>
</feature>
<dbReference type="OrthoDB" id="1182309at2"/>
<dbReference type="InterPro" id="IPR001590">
    <property type="entry name" value="Peptidase_M12B"/>
</dbReference>
<name>A0A507ZT39_9FLAO</name>
<keyword evidence="1 3" id="KW-0732">Signal</keyword>
<evidence type="ECO:0000256" key="3">
    <source>
        <dbReference type="SAM" id="SignalP"/>
    </source>
</evidence>
<dbReference type="Pfam" id="PF18962">
    <property type="entry name" value="Por_Secre_tail"/>
    <property type="match status" value="1"/>
</dbReference>
<dbReference type="CDD" id="cd00041">
    <property type="entry name" value="CUB"/>
    <property type="match status" value="1"/>
</dbReference>
<dbReference type="PANTHER" id="PTHR11905:SF159">
    <property type="entry name" value="ADAM METALLOPROTEASE"/>
    <property type="match status" value="1"/>
</dbReference>